<name>A0A938YAM3_9ACTN</name>
<dbReference type="InterPro" id="IPR035986">
    <property type="entry name" value="PKD_dom_sf"/>
</dbReference>
<feature type="region of interest" description="Disordered" evidence="1">
    <location>
        <begin position="48"/>
        <end position="73"/>
    </location>
</feature>
<dbReference type="AlphaFoldDB" id="A0A938YAM3"/>
<dbReference type="CDD" id="cd00146">
    <property type="entry name" value="PKD"/>
    <property type="match status" value="1"/>
</dbReference>
<dbReference type="PROSITE" id="PS50093">
    <property type="entry name" value="PKD"/>
    <property type="match status" value="1"/>
</dbReference>
<dbReference type="Gene3D" id="2.60.40.10">
    <property type="entry name" value="Immunoglobulins"/>
    <property type="match status" value="1"/>
</dbReference>
<dbReference type="GO" id="GO:0005975">
    <property type="term" value="P:carbohydrate metabolic process"/>
    <property type="evidence" value="ECO:0007669"/>
    <property type="project" value="UniProtKB-ARBA"/>
</dbReference>
<proteinExistence type="predicted"/>
<evidence type="ECO:0000313" key="5">
    <source>
        <dbReference type="Proteomes" id="UP000663791"/>
    </source>
</evidence>
<gene>
    <name evidence="4" type="ORF">JK386_11380</name>
</gene>
<dbReference type="InterPro" id="IPR013783">
    <property type="entry name" value="Ig-like_fold"/>
</dbReference>
<accession>A0A938YAM3</accession>
<reference evidence="4" key="1">
    <citation type="submission" date="2021-01" db="EMBL/GenBank/DDBJ databases">
        <title>Novel species in genus Nocardioides.</title>
        <authorList>
            <person name="Zhang G."/>
        </authorList>
    </citation>
    <scope>NUCLEOTIDE SEQUENCE</scope>
    <source>
        <strain evidence="4">Zg-536</strain>
    </source>
</reference>
<comment type="caution">
    <text evidence="4">The sequence shown here is derived from an EMBL/GenBank/DDBJ whole genome shotgun (WGS) entry which is preliminary data.</text>
</comment>
<feature type="chain" id="PRO_5039123822" evidence="2">
    <location>
        <begin position="22"/>
        <end position="260"/>
    </location>
</feature>
<evidence type="ECO:0000313" key="4">
    <source>
        <dbReference type="EMBL" id="MBM9460506.1"/>
    </source>
</evidence>
<evidence type="ECO:0000256" key="1">
    <source>
        <dbReference type="SAM" id="MobiDB-lite"/>
    </source>
</evidence>
<evidence type="ECO:0000259" key="3">
    <source>
        <dbReference type="PROSITE" id="PS50093"/>
    </source>
</evidence>
<dbReference type="Proteomes" id="UP000663791">
    <property type="component" value="Unassembled WGS sequence"/>
</dbReference>
<dbReference type="RefSeq" id="WP_205291823.1">
    <property type="nucleotide sequence ID" value="NZ_CP074406.1"/>
</dbReference>
<sequence length="260" mass="27398">MSYLRHTCLFGVAFAGVALHAATVLQPAAADPPFGGADDDGIWVTTHKQESQSQEGVGLPAQQRPEVSPAVPASPNRPAIVLGSGACQAADQVSGQLVEASICEPETAETPGDTLTAADVQRAFTRLDLPAGDLVIQPPDGTTLVNFDTNFFTTSTAPLTRTVTLLGQQVTIEATPSRFRWNFGDGEPLTTTDPGAAYPDLTVTHNYERTGTYQVSLDTTYTGRFRVGGGAWQEIPSTVTITGTAQELTAIEATPTLMGY</sequence>
<feature type="domain" description="PKD" evidence="3">
    <location>
        <begin position="175"/>
        <end position="220"/>
    </location>
</feature>
<keyword evidence="2" id="KW-0732">Signal</keyword>
<organism evidence="4 5">
    <name type="scientific">Nocardioides faecalis</name>
    <dbReference type="NCBI Taxonomy" id="2803858"/>
    <lineage>
        <taxon>Bacteria</taxon>
        <taxon>Bacillati</taxon>
        <taxon>Actinomycetota</taxon>
        <taxon>Actinomycetes</taxon>
        <taxon>Propionibacteriales</taxon>
        <taxon>Nocardioidaceae</taxon>
        <taxon>Nocardioides</taxon>
    </lineage>
</organism>
<feature type="signal peptide" evidence="2">
    <location>
        <begin position="1"/>
        <end position="21"/>
    </location>
</feature>
<evidence type="ECO:0000256" key="2">
    <source>
        <dbReference type="SAM" id="SignalP"/>
    </source>
</evidence>
<dbReference type="EMBL" id="JAERTX010000009">
    <property type="protein sequence ID" value="MBM9460506.1"/>
    <property type="molecule type" value="Genomic_DNA"/>
</dbReference>
<dbReference type="SUPFAM" id="SSF49299">
    <property type="entry name" value="PKD domain"/>
    <property type="match status" value="1"/>
</dbReference>
<keyword evidence="5" id="KW-1185">Reference proteome</keyword>
<protein>
    <submittedName>
        <fullName evidence="4">PKD domain-containing protein</fullName>
    </submittedName>
</protein>
<dbReference type="InterPro" id="IPR000601">
    <property type="entry name" value="PKD_dom"/>
</dbReference>
<dbReference type="Pfam" id="PF00801">
    <property type="entry name" value="PKD"/>
    <property type="match status" value="1"/>
</dbReference>